<gene>
    <name evidence="10" type="ORF">LTLLF_136995</name>
</gene>
<feature type="active site" description="Proton donor" evidence="7">
    <location>
        <position position="71"/>
    </location>
</feature>
<comment type="function">
    <text evidence="7">Plays an important role in the de novo pathway and in the salvage pathway of purine nucleotide biosynthesis. Catalyzes the first commited step in the biosynthesis of AMP from IMP.</text>
</comment>
<feature type="binding site" evidence="7">
    <location>
        <begin position="70"/>
        <end position="72"/>
    </location>
    <ligand>
        <name>GTP</name>
        <dbReference type="ChEBI" id="CHEBI:37565"/>
    </ligand>
</feature>
<dbReference type="Pfam" id="PF05458">
    <property type="entry name" value="Siva"/>
    <property type="match status" value="1"/>
</dbReference>
<dbReference type="HAMAP" id="MF_00011">
    <property type="entry name" value="Adenylosucc_synth"/>
    <property type="match status" value="1"/>
</dbReference>
<comment type="caution">
    <text evidence="10">The sequence shown here is derived from an EMBL/GenBank/DDBJ whole genome shotgun (WGS) entry which is preliminary data.</text>
</comment>
<comment type="subunit">
    <text evidence="7">Homodimer.</text>
</comment>
<feature type="binding site" evidence="7">
    <location>
        <position position="43"/>
    </location>
    <ligand>
        <name>Mg(2+)</name>
        <dbReference type="ChEBI" id="CHEBI:18420"/>
    </ligand>
</feature>
<dbReference type="GO" id="GO:0004019">
    <property type="term" value="F:adenylosuccinate synthase activity"/>
    <property type="evidence" value="ECO:0007669"/>
    <property type="project" value="UniProtKB-UniRule"/>
</dbReference>
<dbReference type="Gene3D" id="3.40.440.10">
    <property type="entry name" value="Adenylosuccinate Synthetase, subunit A, domain 1"/>
    <property type="match status" value="1"/>
</dbReference>
<evidence type="ECO:0000256" key="3">
    <source>
        <dbReference type="ARBA" id="ARBA00022741"/>
    </source>
</evidence>
<dbReference type="InterPro" id="IPR027417">
    <property type="entry name" value="P-loop_NTPase"/>
</dbReference>
<feature type="binding site" evidence="7">
    <location>
        <position position="70"/>
    </location>
    <ligand>
        <name>Mg(2+)</name>
        <dbReference type="ChEBI" id="CHEBI:18420"/>
    </ligand>
</feature>
<dbReference type="GO" id="GO:0005525">
    <property type="term" value="F:GTP binding"/>
    <property type="evidence" value="ECO:0007669"/>
    <property type="project" value="UniProtKB-UniRule"/>
</dbReference>
<dbReference type="InterPro" id="IPR022773">
    <property type="entry name" value="Siva"/>
</dbReference>
<evidence type="ECO:0000256" key="6">
    <source>
        <dbReference type="ARBA" id="ARBA00023134"/>
    </source>
</evidence>
<evidence type="ECO:0000256" key="5">
    <source>
        <dbReference type="ARBA" id="ARBA00022842"/>
    </source>
</evidence>
<keyword evidence="4 7" id="KW-0658">Purine biosynthesis</keyword>
<feature type="binding site" evidence="7">
    <location>
        <begin position="43"/>
        <end position="46"/>
    </location>
    <ligand>
        <name>IMP</name>
        <dbReference type="ChEBI" id="CHEBI:58053"/>
    </ligand>
</feature>
<keyword evidence="3 7" id="KW-0547">Nucleotide-binding</keyword>
<protein>
    <recommendedName>
        <fullName evidence="7 8">Adenylosuccinate synthetase</fullName>
        <shortName evidence="7">AMPSase</shortName>
        <shortName evidence="7">AdSS</shortName>
        <ecNumber evidence="7 8">6.3.4.4</ecNumber>
    </recommendedName>
    <alternativeName>
        <fullName evidence="7">IMP--aspartate ligase</fullName>
    </alternativeName>
</protein>
<feature type="binding site" evidence="7">
    <location>
        <begin position="42"/>
        <end position="48"/>
    </location>
    <ligand>
        <name>GTP</name>
        <dbReference type="ChEBI" id="CHEBI:37565"/>
    </ligand>
</feature>
<comment type="caution">
    <text evidence="7">Lacks conserved residue(s) required for the propagation of feature annotation.</text>
</comment>
<comment type="cofactor">
    <cofactor evidence="7">
        <name>Mg(2+)</name>
        <dbReference type="ChEBI" id="CHEBI:18420"/>
    </cofactor>
    <text evidence="7">Binds 1 Mg(2+) ion per subunit.</text>
</comment>
<keyword evidence="1 7" id="KW-0436">Ligase</keyword>
<dbReference type="GO" id="GO:0046040">
    <property type="term" value="P:IMP metabolic process"/>
    <property type="evidence" value="ECO:0007669"/>
    <property type="project" value="TreeGrafter"/>
</dbReference>
<dbReference type="PROSITE" id="PS01266">
    <property type="entry name" value="ADENYLOSUCCIN_SYN_1"/>
    <property type="match status" value="1"/>
</dbReference>
<dbReference type="GO" id="GO:0044208">
    <property type="term" value="P:'de novo' AMP biosynthetic process"/>
    <property type="evidence" value="ECO:0007669"/>
    <property type="project" value="UniProtKB-UniRule"/>
</dbReference>
<dbReference type="GO" id="GO:0005737">
    <property type="term" value="C:cytoplasm"/>
    <property type="evidence" value="ECO:0007669"/>
    <property type="project" value="UniProtKB-SubCell"/>
</dbReference>
<comment type="similarity">
    <text evidence="7 8">Belongs to the adenylosuccinate synthetase family.</text>
</comment>
<dbReference type="PANTHER" id="PTHR11846:SF2">
    <property type="entry name" value="ADENYLOSUCCINATE SYNTHETASE ISOZYME 1"/>
    <property type="match status" value="1"/>
</dbReference>
<comment type="subcellular location">
    <subcellularLocation>
        <location evidence="7">Cytoplasm</location>
    </subcellularLocation>
</comment>
<comment type="pathway">
    <text evidence="7 8">Purine metabolism; AMP biosynthesis via de novo pathway; AMP from IMP: step 1/2.</text>
</comment>
<keyword evidence="5 7" id="KW-0460">Magnesium</keyword>
<name>A0A8J6GIB9_MICOH</name>
<evidence type="ECO:0000256" key="8">
    <source>
        <dbReference type="RuleBase" id="RU000520"/>
    </source>
</evidence>
<dbReference type="AlphaFoldDB" id="A0A8J6GIB9"/>
<accession>A0A8J6GIB9</accession>
<feature type="region of interest" description="Disordered" evidence="9">
    <location>
        <begin position="1"/>
        <end position="22"/>
    </location>
</feature>
<dbReference type="Proteomes" id="UP000710432">
    <property type="component" value="Unassembled WGS sequence"/>
</dbReference>
<feature type="active site" description="Proton acceptor" evidence="7">
    <location>
        <position position="43"/>
    </location>
</feature>
<organism evidence="10 11">
    <name type="scientific">Microtus ochrogaster</name>
    <name type="common">Prairie vole</name>
    <dbReference type="NCBI Taxonomy" id="79684"/>
    <lineage>
        <taxon>Eukaryota</taxon>
        <taxon>Metazoa</taxon>
        <taxon>Chordata</taxon>
        <taxon>Craniata</taxon>
        <taxon>Vertebrata</taxon>
        <taxon>Euteleostomi</taxon>
        <taxon>Mammalia</taxon>
        <taxon>Eutheria</taxon>
        <taxon>Euarchontoglires</taxon>
        <taxon>Glires</taxon>
        <taxon>Rodentia</taxon>
        <taxon>Myomorpha</taxon>
        <taxon>Muroidea</taxon>
        <taxon>Cricetidae</taxon>
        <taxon>Arvicolinae</taxon>
        <taxon>Microtus</taxon>
    </lineage>
</organism>
<dbReference type="InterPro" id="IPR018220">
    <property type="entry name" value="Adenylosuccin_syn_GTP-bd"/>
</dbReference>
<sequence>MSGTRASNDRPPGAGGVKRGRLQQEVAATGSRVTVVLGAQWGDEGKGKVVDLLATDADIVSRCQGGNNAGHTVVVDGKEYDFHLLPSGIINTKAVSFIGNGVVIHLPGLFEEAEKNEKKGLKDWEKRLIISDRAHLVFDFHQAVDGLQEVQRQAQEGKKLALTKLDILDVLSEIKVGISYKLNGKRIPYFPANQEILQKVEVEYETLPGWKADTTGARKWDDLPPQAQSYVRFVENHLGVAMLSCGLCLVPTAMPKRSCPFADASPLQLKVHVGPRELSRGVFAERYSREVFERTKQLLFQGAQAYRDHVLGEGCSIIHLPESLKPGLAGAPQATRGQMLIGPDGRLTRCQTQASEAGLPGTAPIVCSSCVRSVDGKAVCSQCDRALCGRCIYTCWSCGALACILCGLAE</sequence>
<comment type="function">
    <text evidence="8">Plays an important role in the de novo pathway of purine nucleotide biosynthesis.</text>
</comment>
<keyword evidence="6 7" id="KW-0342">GTP-binding</keyword>
<comment type="catalytic activity">
    <reaction evidence="7 8">
        <text>IMP + L-aspartate + GTP = N(6)-(1,2-dicarboxyethyl)-AMP + GDP + phosphate + 2 H(+)</text>
        <dbReference type="Rhea" id="RHEA:15753"/>
        <dbReference type="ChEBI" id="CHEBI:15378"/>
        <dbReference type="ChEBI" id="CHEBI:29991"/>
        <dbReference type="ChEBI" id="CHEBI:37565"/>
        <dbReference type="ChEBI" id="CHEBI:43474"/>
        <dbReference type="ChEBI" id="CHEBI:57567"/>
        <dbReference type="ChEBI" id="CHEBI:58053"/>
        <dbReference type="ChEBI" id="CHEBI:58189"/>
        <dbReference type="EC" id="6.3.4.4"/>
    </reaction>
</comment>
<dbReference type="UniPathway" id="UPA00075">
    <property type="reaction ID" value="UER00335"/>
</dbReference>
<evidence type="ECO:0000256" key="9">
    <source>
        <dbReference type="SAM" id="MobiDB-lite"/>
    </source>
</evidence>
<dbReference type="PANTHER" id="PTHR11846">
    <property type="entry name" value="ADENYLOSUCCINATE SYNTHETASE"/>
    <property type="match status" value="1"/>
</dbReference>
<dbReference type="InterPro" id="IPR042109">
    <property type="entry name" value="Adenylosuccinate_synth_dom1"/>
</dbReference>
<keyword evidence="2 7" id="KW-0479">Metal-binding</keyword>
<evidence type="ECO:0000313" key="10">
    <source>
        <dbReference type="EMBL" id="KAH0514091.1"/>
    </source>
</evidence>
<dbReference type="GO" id="GO:0000287">
    <property type="term" value="F:magnesium ion binding"/>
    <property type="evidence" value="ECO:0007669"/>
    <property type="project" value="UniProtKB-UniRule"/>
</dbReference>
<dbReference type="InterPro" id="IPR001114">
    <property type="entry name" value="Adenylosuccinate_synthetase"/>
</dbReference>
<evidence type="ECO:0000313" key="11">
    <source>
        <dbReference type="Proteomes" id="UP000710432"/>
    </source>
</evidence>
<evidence type="ECO:0000256" key="2">
    <source>
        <dbReference type="ARBA" id="ARBA00022723"/>
    </source>
</evidence>
<evidence type="ECO:0000256" key="7">
    <source>
        <dbReference type="HAMAP-Rule" id="MF_03125"/>
    </source>
</evidence>
<dbReference type="EC" id="6.3.4.4" evidence="7 8"/>
<keyword evidence="7" id="KW-0963">Cytoplasm</keyword>
<dbReference type="Pfam" id="PF00709">
    <property type="entry name" value="Adenylsucc_synt"/>
    <property type="match status" value="2"/>
</dbReference>
<dbReference type="SUPFAM" id="SSF52540">
    <property type="entry name" value="P-loop containing nucleoside triphosphate hydrolases"/>
    <property type="match status" value="2"/>
</dbReference>
<proteinExistence type="inferred from homology"/>
<dbReference type="SMART" id="SM00788">
    <property type="entry name" value="Adenylsucc_synt"/>
    <property type="match status" value="1"/>
</dbReference>
<evidence type="ECO:0000256" key="4">
    <source>
        <dbReference type="ARBA" id="ARBA00022755"/>
    </source>
</evidence>
<evidence type="ECO:0000256" key="1">
    <source>
        <dbReference type="ARBA" id="ARBA00022598"/>
    </source>
</evidence>
<dbReference type="EMBL" id="JAATJU010021291">
    <property type="protein sequence ID" value="KAH0514091.1"/>
    <property type="molecule type" value="Genomic_DNA"/>
</dbReference>
<feature type="binding site" evidence="7">
    <location>
        <position position="163"/>
    </location>
    <ligand>
        <name>IMP</name>
        <dbReference type="ChEBI" id="CHEBI:58053"/>
    </ligand>
</feature>
<reference evidence="10" key="1">
    <citation type="submission" date="2020-03" db="EMBL/GenBank/DDBJ databases">
        <title>Studies in the Genomics of Life Span.</title>
        <authorList>
            <person name="Glass D."/>
        </authorList>
    </citation>
    <scope>NUCLEOTIDE SEQUENCE</scope>
    <source>
        <strain evidence="10">LTLLF</strain>
        <tissue evidence="10">Muscle</tissue>
    </source>
</reference>
<feature type="binding site" evidence="7">
    <location>
        <begin position="68"/>
        <end position="71"/>
    </location>
    <ligand>
        <name>IMP</name>
        <dbReference type="ChEBI" id="CHEBI:58053"/>
    </ligand>
</feature>